<evidence type="ECO:0000313" key="2">
    <source>
        <dbReference type="EMBL" id="MFC3229354.1"/>
    </source>
</evidence>
<comment type="caution">
    <text evidence="2">The sequence shown here is derived from an EMBL/GenBank/DDBJ whole genome shotgun (WGS) entry which is preliminary data.</text>
</comment>
<accession>A0ABV7L459</accession>
<feature type="signal peptide" evidence="1">
    <location>
        <begin position="1"/>
        <end position="20"/>
    </location>
</feature>
<keyword evidence="3" id="KW-1185">Reference proteome</keyword>
<reference evidence="3" key="1">
    <citation type="journal article" date="2019" name="Int. J. Syst. Evol. Microbiol.">
        <title>The Global Catalogue of Microorganisms (GCM) 10K type strain sequencing project: providing services to taxonomists for standard genome sequencing and annotation.</title>
        <authorList>
            <consortium name="The Broad Institute Genomics Platform"/>
            <consortium name="The Broad Institute Genome Sequencing Center for Infectious Disease"/>
            <person name="Wu L."/>
            <person name="Ma J."/>
        </authorList>
    </citation>
    <scope>NUCLEOTIDE SEQUENCE [LARGE SCALE GENOMIC DNA]</scope>
    <source>
        <strain evidence="3">KCTC 42964</strain>
    </source>
</reference>
<evidence type="ECO:0000256" key="1">
    <source>
        <dbReference type="SAM" id="SignalP"/>
    </source>
</evidence>
<keyword evidence="1" id="KW-0732">Signal</keyword>
<gene>
    <name evidence="2" type="ORF">ACFOGJ_19055</name>
</gene>
<protein>
    <submittedName>
        <fullName evidence="2">Uncharacterized protein</fullName>
    </submittedName>
</protein>
<evidence type="ECO:0000313" key="3">
    <source>
        <dbReference type="Proteomes" id="UP001595528"/>
    </source>
</evidence>
<dbReference type="EMBL" id="JBHRTR010000031">
    <property type="protein sequence ID" value="MFC3229354.1"/>
    <property type="molecule type" value="Genomic_DNA"/>
</dbReference>
<sequence length="146" mass="15127">MSSLAVACLAAALTAAVAFAPDARRPAIAQEAKPSVVSVNLSNLTMADFTLEEASIDGGHWLGDAPQRGATLEVYAAELIRAQTDGPGGQSGLIVLTGYGTPITLRWTLDAQGKLGTSFGGNEKVNVHAVQVANLPHATFTLVERE</sequence>
<dbReference type="Proteomes" id="UP001595528">
    <property type="component" value="Unassembled WGS sequence"/>
</dbReference>
<name>A0ABV7L459_9PROT</name>
<proteinExistence type="predicted"/>
<organism evidence="2 3">
    <name type="scientific">Marinibaculum pumilum</name>
    <dbReference type="NCBI Taxonomy" id="1766165"/>
    <lineage>
        <taxon>Bacteria</taxon>
        <taxon>Pseudomonadati</taxon>
        <taxon>Pseudomonadota</taxon>
        <taxon>Alphaproteobacteria</taxon>
        <taxon>Rhodospirillales</taxon>
        <taxon>Rhodospirillaceae</taxon>
        <taxon>Marinibaculum</taxon>
    </lineage>
</organism>
<dbReference type="RefSeq" id="WP_379903465.1">
    <property type="nucleotide sequence ID" value="NZ_JBHRTR010000031.1"/>
</dbReference>
<feature type="chain" id="PRO_5045416321" evidence="1">
    <location>
        <begin position="21"/>
        <end position="146"/>
    </location>
</feature>